<reference evidence="1" key="2">
    <citation type="submission" date="2016-06" db="EMBL/GenBank/DDBJ databases">
        <title>The genome of a short-lived fish provides insights into sex chromosome evolution and the genetic control of aging.</title>
        <authorList>
            <person name="Reichwald K."/>
            <person name="Felder M."/>
            <person name="Petzold A."/>
            <person name="Koch P."/>
            <person name="Groth M."/>
            <person name="Platzer M."/>
        </authorList>
    </citation>
    <scope>NUCLEOTIDE SEQUENCE</scope>
    <source>
        <tissue evidence="1">Brain</tissue>
    </source>
</reference>
<sequence>PQIMTRVSQGTLQSKRSNTVQFFKPIGKKIPIWAMVAEELSGRLAIGRSQVRVPLSLSLSLCPWARHLTHLACWWWSEGLVAPVFGSLASVSAPQGSCSYDVAHPHQRVNVCVNGWMTDCVVKRLGGL</sequence>
<dbReference type="AlphaFoldDB" id="A0A1A7X977"/>
<feature type="non-terminal residue" evidence="1">
    <location>
        <position position="128"/>
    </location>
</feature>
<feature type="non-terminal residue" evidence="1">
    <location>
        <position position="1"/>
    </location>
</feature>
<organism evidence="1">
    <name type="scientific">Iconisemion striatum</name>
    <dbReference type="NCBI Taxonomy" id="60296"/>
    <lineage>
        <taxon>Eukaryota</taxon>
        <taxon>Metazoa</taxon>
        <taxon>Chordata</taxon>
        <taxon>Craniata</taxon>
        <taxon>Vertebrata</taxon>
        <taxon>Euteleostomi</taxon>
        <taxon>Actinopterygii</taxon>
        <taxon>Neopterygii</taxon>
        <taxon>Teleostei</taxon>
        <taxon>Neoteleostei</taxon>
        <taxon>Acanthomorphata</taxon>
        <taxon>Ovalentaria</taxon>
        <taxon>Atherinomorphae</taxon>
        <taxon>Cyprinodontiformes</taxon>
        <taxon>Nothobranchiidae</taxon>
        <taxon>Iconisemion</taxon>
    </lineage>
</organism>
<reference evidence="1" key="1">
    <citation type="submission" date="2016-05" db="EMBL/GenBank/DDBJ databases">
        <authorList>
            <person name="Lavstsen T."/>
            <person name="Jespersen J.S."/>
        </authorList>
    </citation>
    <scope>NUCLEOTIDE SEQUENCE</scope>
    <source>
        <tissue evidence="1">Brain</tissue>
    </source>
</reference>
<protein>
    <submittedName>
        <fullName evidence="1">Uncharacterized protein</fullName>
    </submittedName>
</protein>
<gene>
    <name evidence="1" type="primary">Nfu_g_1_004353</name>
</gene>
<evidence type="ECO:0000313" key="1">
    <source>
        <dbReference type="EMBL" id="SBP14445.1"/>
    </source>
</evidence>
<proteinExistence type="predicted"/>
<dbReference type="EMBL" id="HADW01013045">
    <property type="protein sequence ID" value="SBP14445.1"/>
    <property type="molecule type" value="Transcribed_RNA"/>
</dbReference>
<accession>A0A1A7X977</accession>
<name>A0A1A7X977_9TELE</name>